<dbReference type="SUPFAM" id="SSF56112">
    <property type="entry name" value="Protein kinase-like (PK-like)"/>
    <property type="match status" value="1"/>
</dbReference>
<feature type="compositionally biased region" description="Low complexity" evidence="2">
    <location>
        <begin position="88"/>
        <end position="102"/>
    </location>
</feature>
<dbReference type="InterPro" id="IPR052751">
    <property type="entry name" value="Plant_MAPKKK"/>
</dbReference>
<dbReference type="PROSITE" id="PS00107">
    <property type="entry name" value="PROTEIN_KINASE_ATP"/>
    <property type="match status" value="1"/>
</dbReference>
<dbReference type="InterPro" id="IPR017441">
    <property type="entry name" value="Protein_kinase_ATP_BS"/>
</dbReference>
<dbReference type="Gene3D" id="1.10.510.10">
    <property type="entry name" value="Transferase(Phosphotransferase) domain 1"/>
    <property type="match status" value="2"/>
</dbReference>
<dbReference type="GO" id="GO:0004672">
    <property type="term" value="F:protein kinase activity"/>
    <property type="evidence" value="ECO:0007669"/>
    <property type="project" value="InterPro"/>
</dbReference>
<dbReference type="PANTHER" id="PTHR48011:SF85">
    <property type="entry name" value="PROTEIN KINASE SUPERFAMILY PROTEIN"/>
    <property type="match status" value="1"/>
</dbReference>
<dbReference type="Pfam" id="PF00069">
    <property type="entry name" value="Pkinase"/>
    <property type="match status" value="2"/>
</dbReference>
<organism evidence="4 5">
    <name type="scientific">Arabidopsis arenosa</name>
    <name type="common">Sand rock-cress</name>
    <name type="synonym">Cardaminopsis arenosa</name>
    <dbReference type="NCBI Taxonomy" id="38785"/>
    <lineage>
        <taxon>Eukaryota</taxon>
        <taxon>Viridiplantae</taxon>
        <taxon>Streptophyta</taxon>
        <taxon>Embryophyta</taxon>
        <taxon>Tracheophyta</taxon>
        <taxon>Spermatophyta</taxon>
        <taxon>Magnoliopsida</taxon>
        <taxon>eudicotyledons</taxon>
        <taxon>Gunneridae</taxon>
        <taxon>Pentapetalae</taxon>
        <taxon>rosids</taxon>
        <taxon>malvids</taxon>
        <taxon>Brassicales</taxon>
        <taxon>Brassicaceae</taxon>
        <taxon>Camelineae</taxon>
        <taxon>Arabidopsis</taxon>
    </lineage>
</organism>
<feature type="binding site" evidence="1">
    <location>
        <position position="141"/>
    </location>
    <ligand>
        <name>ATP</name>
        <dbReference type="ChEBI" id="CHEBI:30616"/>
    </ligand>
</feature>
<evidence type="ECO:0000313" key="5">
    <source>
        <dbReference type="Proteomes" id="UP000682877"/>
    </source>
</evidence>
<accession>A0A8S2AD90</accession>
<proteinExistence type="predicted"/>
<gene>
    <name evidence="4" type="ORF">AARE701A_LOCUS12684</name>
</gene>
<evidence type="ECO:0000259" key="3">
    <source>
        <dbReference type="PROSITE" id="PS50011"/>
    </source>
</evidence>
<feature type="compositionally biased region" description="Polar residues" evidence="2">
    <location>
        <begin position="42"/>
        <end position="66"/>
    </location>
</feature>
<name>A0A8S2AD90_ARAAE</name>
<dbReference type="Proteomes" id="UP000682877">
    <property type="component" value="Chromosome 5"/>
</dbReference>
<dbReference type="GO" id="GO:0005524">
    <property type="term" value="F:ATP binding"/>
    <property type="evidence" value="ECO:0007669"/>
    <property type="project" value="UniProtKB-UniRule"/>
</dbReference>
<keyword evidence="5" id="KW-1185">Reference proteome</keyword>
<dbReference type="InterPro" id="IPR000719">
    <property type="entry name" value="Prot_kinase_dom"/>
</dbReference>
<reference evidence="4" key="1">
    <citation type="submission" date="2021-01" db="EMBL/GenBank/DDBJ databases">
        <authorList>
            <person name="Bezrukov I."/>
        </authorList>
    </citation>
    <scope>NUCLEOTIDE SEQUENCE</scope>
</reference>
<feature type="compositionally biased region" description="Basic residues" evidence="2">
    <location>
        <begin position="69"/>
        <end position="81"/>
    </location>
</feature>
<dbReference type="GO" id="GO:0007165">
    <property type="term" value="P:signal transduction"/>
    <property type="evidence" value="ECO:0007669"/>
    <property type="project" value="TreeGrafter"/>
</dbReference>
<dbReference type="InterPro" id="IPR011009">
    <property type="entry name" value="Kinase-like_dom_sf"/>
</dbReference>
<evidence type="ECO:0000256" key="1">
    <source>
        <dbReference type="PROSITE-ProRule" id="PRU10141"/>
    </source>
</evidence>
<sequence>MDSRISMSAYYRRYGQRKLNDLSNPPLKKPKYSPTKNGIVISDSSSNTMTSPLPQTPTLAVKQSPTILHRQRCSKNKRKRSSTPPPLEKISSSSKEISEGSSTQGGLVKKSSCWVKSRLLGKGAYGSVYLATYKNEERAIKTVEISRSLSLIDEGRILRGLQSPYVISYFGDEMVREGNGHRYNLILEYCSGQSLGDLIRNNHGGLMEFDIKLFARDVLSNEYIAKIGDFGLALEKGSVEYRNGSGHKRGTRRYMAPELISHGIVDFNVDTWSFGCSVLEMLTGKQVWGEYGHLTKEDWIDLIGHTDLIPHIPSGLPAKAQDFLRKCLVKDPNSRWGVRKLVSHPYLSYY</sequence>
<dbReference type="PROSITE" id="PS50011">
    <property type="entry name" value="PROTEIN_KINASE_DOM"/>
    <property type="match status" value="1"/>
</dbReference>
<feature type="region of interest" description="Disordered" evidence="2">
    <location>
        <begin position="14"/>
        <end position="107"/>
    </location>
</feature>
<feature type="domain" description="Protein kinase" evidence="3">
    <location>
        <begin position="114"/>
        <end position="347"/>
    </location>
</feature>
<keyword evidence="1" id="KW-0067">ATP-binding</keyword>
<evidence type="ECO:0000256" key="2">
    <source>
        <dbReference type="SAM" id="MobiDB-lite"/>
    </source>
</evidence>
<protein>
    <recommendedName>
        <fullName evidence="3">Protein kinase domain-containing protein</fullName>
    </recommendedName>
</protein>
<dbReference type="AlphaFoldDB" id="A0A8S2AD90"/>
<evidence type="ECO:0000313" key="4">
    <source>
        <dbReference type="EMBL" id="CAE6075284.1"/>
    </source>
</evidence>
<keyword evidence="1" id="KW-0547">Nucleotide-binding</keyword>
<dbReference type="PANTHER" id="PTHR48011">
    <property type="entry name" value="CCR4-NOT TRANSCRIPTIONAL COMPLEX SUBUNIT CAF120-RELATED"/>
    <property type="match status" value="1"/>
</dbReference>
<dbReference type="EMBL" id="LR999455">
    <property type="protein sequence ID" value="CAE6075284.1"/>
    <property type="molecule type" value="Genomic_DNA"/>
</dbReference>